<name>A0A0A8XSD5_ARUDO</name>
<dbReference type="EMBL" id="GBRH01281114">
    <property type="protein sequence ID" value="JAD16781.1"/>
    <property type="molecule type" value="Transcribed_RNA"/>
</dbReference>
<organism evidence="1">
    <name type="scientific">Arundo donax</name>
    <name type="common">Giant reed</name>
    <name type="synonym">Donax arundinaceus</name>
    <dbReference type="NCBI Taxonomy" id="35708"/>
    <lineage>
        <taxon>Eukaryota</taxon>
        <taxon>Viridiplantae</taxon>
        <taxon>Streptophyta</taxon>
        <taxon>Embryophyta</taxon>
        <taxon>Tracheophyta</taxon>
        <taxon>Spermatophyta</taxon>
        <taxon>Magnoliopsida</taxon>
        <taxon>Liliopsida</taxon>
        <taxon>Poales</taxon>
        <taxon>Poaceae</taxon>
        <taxon>PACMAD clade</taxon>
        <taxon>Arundinoideae</taxon>
        <taxon>Arundineae</taxon>
        <taxon>Arundo</taxon>
    </lineage>
</organism>
<reference evidence="1" key="2">
    <citation type="journal article" date="2015" name="Data Brief">
        <title>Shoot transcriptome of the giant reed, Arundo donax.</title>
        <authorList>
            <person name="Barrero R.A."/>
            <person name="Guerrero F.D."/>
            <person name="Moolhuijzen P."/>
            <person name="Goolsby J.A."/>
            <person name="Tidwell J."/>
            <person name="Bellgard S.E."/>
            <person name="Bellgard M.I."/>
        </authorList>
    </citation>
    <scope>NUCLEOTIDE SEQUENCE</scope>
    <source>
        <tissue evidence="1">Shoot tissue taken approximately 20 cm above the soil surface</tissue>
    </source>
</reference>
<sequence length="33" mass="3866">MNCSLKPSGKNCIDADCELEVVHLDRYFHFFSF</sequence>
<evidence type="ECO:0000313" key="1">
    <source>
        <dbReference type="EMBL" id="JAD16781.1"/>
    </source>
</evidence>
<protein>
    <submittedName>
        <fullName evidence="1">Uncharacterized protein</fullName>
    </submittedName>
</protein>
<reference evidence="1" key="1">
    <citation type="submission" date="2014-09" db="EMBL/GenBank/DDBJ databases">
        <authorList>
            <person name="Magalhaes I.L.F."/>
            <person name="Oliveira U."/>
            <person name="Santos F.R."/>
            <person name="Vidigal T.H.D.A."/>
            <person name="Brescovit A.D."/>
            <person name="Santos A.J."/>
        </authorList>
    </citation>
    <scope>NUCLEOTIDE SEQUENCE</scope>
    <source>
        <tissue evidence="1">Shoot tissue taken approximately 20 cm above the soil surface</tissue>
    </source>
</reference>
<dbReference type="AlphaFoldDB" id="A0A0A8XSD5"/>
<accession>A0A0A8XSD5</accession>
<proteinExistence type="predicted"/>